<dbReference type="PANTHER" id="PTHR37384">
    <property type="entry name" value="OS01G0835600 PROTEIN"/>
    <property type="match status" value="1"/>
</dbReference>
<evidence type="ECO:0000313" key="3">
    <source>
        <dbReference type="EMBL" id="KAK4765795.1"/>
    </source>
</evidence>
<evidence type="ECO:0000259" key="2">
    <source>
        <dbReference type="Pfam" id="PF21743"/>
    </source>
</evidence>
<feature type="region of interest" description="Disordered" evidence="1">
    <location>
        <begin position="22"/>
        <end position="41"/>
    </location>
</feature>
<proteinExistence type="predicted"/>
<dbReference type="CDD" id="cd20401">
    <property type="entry name" value="Tudor_AtPTM-like"/>
    <property type="match status" value="1"/>
</dbReference>
<accession>A0AAN7KF00</accession>
<feature type="compositionally biased region" description="Basic and acidic residues" evidence="1">
    <location>
        <begin position="160"/>
        <end position="181"/>
    </location>
</feature>
<gene>
    <name evidence="3" type="ORF">SAY87_007437</name>
</gene>
<reference evidence="3 4" key="1">
    <citation type="journal article" date="2023" name="Hortic Res">
        <title>Pangenome of water caltrop reveals structural variations and asymmetric subgenome divergence after allopolyploidization.</title>
        <authorList>
            <person name="Zhang X."/>
            <person name="Chen Y."/>
            <person name="Wang L."/>
            <person name="Yuan Y."/>
            <person name="Fang M."/>
            <person name="Shi L."/>
            <person name="Lu R."/>
            <person name="Comes H.P."/>
            <person name="Ma Y."/>
            <person name="Chen Y."/>
            <person name="Huang G."/>
            <person name="Zhou Y."/>
            <person name="Zheng Z."/>
            <person name="Qiu Y."/>
        </authorList>
    </citation>
    <scope>NUCLEOTIDE SEQUENCE [LARGE SCALE GENOMIC DNA]</scope>
    <source>
        <tissue evidence="3">Roots</tissue>
    </source>
</reference>
<organism evidence="3 4">
    <name type="scientific">Trapa incisa</name>
    <dbReference type="NCBI Taxonomy" id="236973"/>
    <lineage>
        <taxon>Eukaryota</taxon>
        <taxon>Viridiplantae</taxon>
        <taxon>Streptophyta</taxon>
        <taxon>Embryophyta</taxon>
        <taxon>Tracheophyta</taxon>
        <taxon>Spermatophyta</taxon>
        <taxon>Magnoliopsida</taxon>
        <taxon>eudicotyledons</taxon>
        <taxon>Gunneridae</taxon>
        <taxon>Pentapetalae</taxon>
        <taxon>rosids</taxon>
        <taxon>malvids</taxon>
        <taxon>Myrtales</taxon>
        <taxon>Lythraceae</taxon>
        <taxon>Trapa</taxon>
    </lineage>
</organism>
<feature type="domain" description="PTM/DIR17-like Tudor" evidence="2">
    <location>
        <begin position="61"/>
        <end position="108"/>
    </location>
</feature>
<evidence type="ECO:0000313" key="4">
    <source>
        <dbReference type="Proteomes" id="UP001345219"/>
    </source>
</evidence>
<name>A0AAN7KF00_9MYRT</name>
<keyword evidence="4" id="KW-1185">Reference proteome</keyword>
<dbReference type="Pfam" id="PF21743">
    <property type="entry name" value="PTM_DIR17_Tudor"/>
    <property type="match status" value="1"/>
</dbReference>
<dbReference type="PANTHER" id="PTHR37384:SF1">
    <property type="entry name" value="OS01G0835600 PROTEIN"/>
    <property type="match status" value="1"/>
</dbReference>
<dbReference type="Proteomes" id="UP001345219">
    <property type="component" value="Chromosome 7"/>
</dbReference>
<evidence type="ECO:0000256" key="1">
    <source>
        <dbReference type="SAM" id="MobiDB-lite"/>
    </source>
</evidence>
<dbReference type="EMBL" id="JAXIOK010000007">
    <property type="protein sequence ID" value="KAK4765795.1"/>
    <property type="molecule type" value="Genomic_DNA"/>
</dbReference>
<dbReference type="Gene3D" id="2.30.30.140">
    <property type="match status" value="1"/>
</dbReference>
<comment type="caution">
    <text evidence="3">The sequence shown here is derived from an EMBL/GenBank/DDBJ whole genome shotgun (WGS) entry which is preliminary data.</text>
</comment>
<dbReference type="AlphaFoldDB" id="A0AAN7KF00"/>
<protein>
    <recommendedName>
        <fullName evidence="2">PTM/DIR17-like Tudor domain-containing protein</fullName>
    </recommendedName>
</protein>
<sequence length="181" mass="19891">MASISSSAMVYHLPGEPAVVINGVPGSVPEDEPPGPSDPTVEAAAAAMPRANPGFGGWMEGRGVQKLFEGQLYTGTITEFDKEAGWYRVVYEDGDFEDLEWHELQEVIVPLDIEIPLKSLALRVLRKTQKTEDKSSEDTTTPQIPKKRGRPKGFKNNPKAIEEAAKESGFPRDDQPSNRKV</sequence>
<feature type="region of interest" description="Disordered" evidence="1">
    <location>
        <begin position="127"/>
        <end position="181"/>
    </location>
</feature>
<dbReference type="InterPro" id="IPR047365">
    <property type="entry name" value="Tudor_AtPTM-like"/>
</dbReference>